<dbReference type="STRING" id="394096.DB31_6089"/>
<evidence type="ECO:0000256" key="1">
    <source>
        <dbReference type="ARBA" id="ARBA00022679"/>
    </source>
</evidence>
<comment type="caution">
    <text evidence="8">The sequence shown here is derived from an EMBL/GenBank/DDBJ whole genome shotgun (WGS) entry which is preliminary data.</text>
</comment>
<keyword evidence="1" id="KW-0808">Transferase</keyword>
<protein>
    <submittedName>
        <fullName evidence="8">Serine/threonine protein kinase</fullName>
    </submittedName>
</protein>
<keyword evidence="9" id="KW-1185">Reference proteome</keyword>
<dbReference type="EMBL" id="JMCB01000032">
    <property type="protein sequence ID" value="KFE59816.1"/>
    <property type="molecule type" value="Genomic_DNA"/>
</dbReference>
<sequence>MVQGPFRMTLSTPHLCSVCGRGFPPGESACPAHGVPTASLEAAPEVPTTGDENALVGQQLGEYRVKRCIGRGGMGVVYEAEHVSLNRKVAIKLLREEHARSPYARNLLSEARAASAIQHRGIIDVFGFGQQPGIGQYLVMEYLEGQPLSEFMAEHAPLPPAEAIQLLGEVLDALSAAHAQGVIHRDLKPSNIFIVREQDGSRYIKLLDFGLAKRTTPDGLASRSEIIVGTPNYMAPEQALNEAVGPRTDLYAVGVIAFEMLTRRRLFAGRSNLEMVAHHLKSPPPRPSFYVELPARLDALILRLLAKEPQARPATASEVATELRALLPTDESTGKPAALSPLFQAKYSPAFAFMEEPTQQQTPREPASSRPPSPFTPYGQPFPAVPLAPPEVSRARWHRGAATSAVLVLLAGGGGLMGGLRWEPERSLGPAIASAQPSMASPPPASPSSAAQTEALTEALPRPSPSEPALAEESPAATGILHISIKGAWADVWVDGKMLGRVPPLHRYTLSAGEHELELRSPGLPTHPDRIVIPPGGILPYTRQLQPPPPSRMTPTTGSR</sequence>
<dbReference type="Proteomes" id="UP000028725">
    <property type="component" value="Unassembled WGS sequence"/>
</dbReference>
<dbReference type="PROSITE" id="PS00108">
    <property type="entry name" value="PROTEIN_KINASE_ST"/>
    <property type="match status" value="1"/>
</dbReference>
<feature type="domain" description="Protein kinase" evidence="7">
    <location>
        <begin position="63"/>
        <end position="327"/>
    </location>
</feature>
<feature type="region of interest" description="Disordered" evidence="6">
    <location>
        <begin position="433"/>
        <end position="473"/>
    </location>
</feature>
<evidence type="ECO:0000259" key="7">
    <source>
        <dbReference type="PROSITE" id="PS50011"/>
    </source>
</evidence>
<evidence type="ECO:0000256" key="2">
    <source>
        <dbReference type="ARBA" id="ARBA00022741"/>
    </source>
</evidence>
<dbReference type="PANTHER" id="PTHR43289">
    <property type="entry name" value="MITOGEN-ACTIVATED PROTEIN KINASE KINASE KINASE 20-RELATED"/>
    <property type="match status" value="1"/>
</dbReference>
<dbReference type="PROSITE" id="PS00107">
    <property type="entry name" value="PROTEIN_KINASE_ATP"/>
    <property type="match status" value="1"/>
</dbReference>
<dbReference type="InterPro" id="IPR017441">
    <property type="entry name" value="Protein_kinase_ATP_BS"/>
</dbReference>
<gene>
    <name evidence="8" type="ORF">DB31_6089</name>
</gene>
<dbReference type="InterPro" id="IPR011009">
    <property type="entry name" value="Kinase-like_dom_sf"/>
</dbReference>
<keyword evidence="3 8" id="KW-0418">Kinase</keyword>
<dbReference type="GO" id="GO:0005524">
    <property type="term" value="F:ATP binding"/>
    <property type="evidence" value="ECO:0007669"/>
    <property type="project" value="UniProtKB-UniRule"/>
</dbReference>
<dbReference type="CDD" id="cd14014">
    <property type="entry name" value="STKc_PknB_like"/>
    <property type="match status" value="1"/>
</dbReference>
<evidence type="ECO:0000256" key="3">
    <source>
        <dbReference type="ARBA" id="ARBA00022777"/>
    </source>
</evidence>
<evidence type="ECO:0000313" key="8">
    <source>
        <dbReference type="EMBL" id="KFE59816.1"/>
    </source>
</evidence>
<keyword evidence="8" id="KW-0723">Serine/threonine-protein kinase</keyword>
<organism evidence="8 9">
    <name type="scientific">Hyalangium minutum</name>
    <dbReference type="NCBI Taxonomy" id="394096"/>
    <lineage>
        <taxon>Bacteria</taxon>
        <taxon>Pseudomonadati</taxon>
        <taxon>Myxococcota</taxon>
        <taxon>Myxococcia</taxon>
        <taxon>Myxococcales</taxon>
        <taxon>Cystobacterineae</taxon>
        <taxon>Archangiaceae</taxon>
        <taxon>Hyalangium</taxon>
    </lineage>
</organism>
<dbReference type="Gene3D" id="1.10.510.10">
    <property type="entry name" value="Transferase(Phosphotransferase) domain 1"/>
    <property type="match status" value="1"/>
</dbReference>
<evidence type="ECO:0000256" key="6">
    <source>
        <dbReference type="SAM" id="MobiDB-lite"/>
    </source>
</evidence>
<dbReference type="InterPro" id="IPR008271">
    <property type="entry name" value="Ser/Thr_kinase_AS"/>
</dbReference>
<dbReference type="Gene3D" id="3.30.200.20">
    <property type="entry name" value="Phosphorylase Kinase, domain 1"/>
    <property type="match status" value="1"/>
</dbReference>
<dbReference type="OrthoDB" id="9801841at2"/>
<dbReference type="PATRIC" id="fig|394096.3.peg.8806"/>
<dbReference type="SMART" id="SM00220">
    <property type="entry name" value="S_TKc"/>
    <property type="match status" value="1"/>
</dbReference>
<dbReference type="InterPro" id="IPR000719">
    <property type="entry name" value="Prot_kinase_dom"/>
</dbReference>
<dbReference type="AlphaFoldDB" id="A0A085VWK3"/>
<keyword evidence="2 5" id="KW-0547">Nucleotide-binding</keyword>
<dbReference type="SUPFAM" id="SSF56112">
    <property type="entry name" value="Protein kinase-like (PK-like)"/>
    <property type="match status" value="1"/>
</dbReference>
<keyword evidence="4 5" id="KW-0067">ATP-binding</keyword>
<proteinExistence type="predicted"/>
<name>A0A085VWK3_9BACT</name>
<accession>A0A085VWK3</accession>
<dbReference type="Pfam" id="PF00069">
    <property type="entry name" value="Pkinase"/>
    <property type="match status" value="1"/>
</dbReference>
<dbReference type="PANTHER" id="PTHR43289:SF6">
    <property type="entry name" value="SERINE_THREONINE-PROTEIN KINASE NEKL-3"/>
    <property type="match status" value="1"/>
</dbReference>
<dbReference type="GO" id="GO:0004674">
    <property type="term" value="F:protein serine/threonine kinase activity"/>
    <property type="evidence" value="ECO:0007669"/>
    <property type="project" value="UniProtKB-KW"/>
</dbReference>
<reference evidence="8 9" key="1">
    <citation type="submission" date="2014-04" db="EMBL/GenBank/DDBJ databases">
        <title>Genome assembly of Hyalangium minutum DSM 14724.</title>
        <authorList>
            <person name="Sharma G."/>
            <person name="Subramanian S."/>
        </authorList>
    </citation>
    <scope>NUCLEOTIDE SEQUENCE [LARGE SCALE GENOMIC DNA]</scope>
    <source>
        <strain evidence="8 9">DSM 14724</strain>
    </source>
</reference>
<dbReference type="CDD" id="cd23020">
    <property type="entry name" value="zf-HIT"/>
    <property type="match status" value="1"/>
</dbReference>
<dbReference type="PROSITE" id="PS50011">
    <property type="entry name" value="PROTEIN_KINASE_DOM"/>
    <property type="match status" value="1"/>
</dbReference>
<evidence type="ECO:0000256" key="5">
    <source>
        <dbReference type="PROSITE-ProRule" id="PRU10141"/>
    </source>
</evidence>
<feature type="region of interest" description="Disordered" evidence="6">
    <location>
        <begin position="538"/>
        <end position="560"/>
    </location>
</feature>
<feature type="binding site" evidence="5">
    <location>
        <position position="92"/>
    </location>
    <ligand>
        <name>ATP</name>
        <dbReference type="ChEBI" id="CHEBI:30616"/>
    </ligand>
</feature>
<evidence type="ECO:0000256" key="4">
    <source>
        <dbReference type="ARBA" id="ARBA00022840"/>
    </source>
</evidence>
<evidence type="ECO:0000313" key="9">
    <source>
        <dbReference type="Proteomes" id="UP000028725"/>
    </source>
</evidence>
<feature type="region of interest" description="Disordered" evidence="6">
    <location>
        <begin position="356"/>
        <end position="387"/>
    </location>
</feature>